<dbReference type="VEuPathDB" id="TriTrypDB:TcG_00587"/>
<evidence type="ECO:0000256" key="2">
    <source>
        <dbReference type="ARBA" id="ARBA00011923"/>
    </source>
</evidence>
<dbReference type="EMBL" id="PRFA01000002">
    <property type="protein sequence ID" value="PWV02467.1"/>
    <property type="molecule type" value="Genomic_DNA"/>
</dbReference>
<name>A0A2V2W319_TRYCR</name>
<dbReference type="VEuPathDB" id="TriTrypDB:BCY84_14105"/>
<accession>A0A2V2W319</accession>
<feature type="compositionally biased region" description="Basic residues" evidence="8">
    <location>
        <begin position="1"/>
        <end position="10"/>
    </location>
</feature>
<dbReference type="VEuPathDB" id="TriTrypDB:ECC02_001367"/>
<evidence type="ECO:0000256" key="7">
    <source>
        <dbReference type="ARBA" id="ARBA00046511"/>
    </source>
</evidence>
<evidence type="ECO:0000256" key="1">
    <source>
        <dbReference type="ARBA" id="ARBA00004328"/>
    </source>
</evidence>
<comment type="function">
    <text evidence="6">Displays methyltransferase, positive regulation of the poly(A) polymerase and transcription elongation activities. Involved in the modification of both mRNA ends and in intermediate and late gene positive transcription elongation. At the mRNAs 5' end, methylates the ribose 2' OH group of the first transcribed nucleotide, thereby producing a 2'-O-methylpurine cap. At the 3' end, functions as a processivity factor which stimulates the activity of the viral poly(A) polymerase OPG063 that creates mRNA's poly(A) tail. In the presence of OPG102, OPG063 does not dissociate from the RNA allowing tail elongation to around 250 adenylates.</text>
</comment>
<evidence type="ECO:0000256" key="6">
    <source>
        <dbReference type="ARBA" id="ARBA00034661"/>
    </source>
</evidence>
<sequence length="521" mass="59110">MYAGLFKKRSREADAASHGNAPEDSGEASSRAAGISSPTLSPRTVYHYPSMLPFPTVMDSEFPAESYRSRSKDVKAAIHWGQRKLLLSEIQLLSIYARPNVSYHIVYAGSAPGTHLAFLDELFQSRHTWELVDPGRFDRPVLESRPNFSLRNEFFTNVTAYGINARRLLEVLPGLGTVYRCVAVDGAWSTKKEIHQKLQSIVGTIDVARGTEDIPSMYEPRLDLPFGFELLCYVGMERSKPLLFVSDIRSGSVNLPNFEDHVAENMRAQECWCQILQGEYSMLKFRLPYTHKKIGFGDSSRKVNSSLIGPDGTVNYLRGDILLPIWTRPTSTEGRLVVPRGAHRVPYKVAQVENCFFFFNARVREQVHFNHILLPDENLDHHYDAAAEVNCLLKYLQFLHPELREASAAVLRREVKYISTSITAHLRVNFQDVVRRREYLVLKQARSGQCEEEGDESDNEAVDADTAPNCGAQLGSSWETFAKEIIQAASKERARVVWRRNVEETESDVRSGFWVTTIMRQ</sequence>
<dbReference type="Proteomes" id="UP000246121">
    <property type="component" value="Unassembled WGS sequence"/>
</dbReference>
<comment type="subunit">
    <text evidence="7">Interacts with poly(A) polymerase catalytic subunit OPG063. Interacts with OPG109 and OPG123; these interactions might help linking transcription to capping and polyadenylation.</text>
</comment>
<dbReference type="VEuPathDB" id="TriTrypDB:TcYC6_0069510"/>
<dbReference type="VEuPathDB" id="TriTrypDB:TCDM_00154"/>
<reference evidence="9 10" key="1">
    <citation type="journal article" date="2018" name="Microb. Genom.">
        <title>Expanding an expanded genome: long-read sequencing of Trypanosoma cruzi.</title>
        <authorList>
            <person name="Berna L."/>
            <person name="Rodriguez M."/>
            <person name="Chiribao M.L."/>
            <person name="Parodi-Talice A."/>
            <person name="Pita S."/>
            <person name="Rijo G."/>
            <person name="Alvarez-Valin F."/>
            <person name="Robello C."/>
        </authorList>
    </citation>
    <scope>NUCLEOTIDE SEQUENCE [LARGE SCALE GENOMIC DNA]</scope>
    <source>
        <strain evidence="9 10">Dm28c</strain>
    </source>
</reference>
<dbReference type="EC" id="2.1.1.57" evidence="2"/>
<comment type="caution">
    <text evidence="9">The sequence shown here is derived from an EMBL/GenBank/DDBJ whole genome shotgun (WGS) entry which is preliminary data.</text>
</comment>
<evidence type="ECO:0000256" key="8">
    <source>
        <dbReference type="SAM" id="MobiDB-lite"/>
    </source>
</evidence>
<dbReference type="VEuPathDB" id="TriTrypDB:TcBrA4_0061950"/>
<dbReference type="GO" id="GO:0003746">
    <property type="term" value="F:translation elongation factor activity"/>
    <property type="evidence" value="ECO:0007669"/>
    <property type="project" value="UniProtKB-KW"/>
</dbReference>
<evidence type="ECO:0000256" key="4">
    <source>
        <dbReference type="ARBA" id="ARBA00022768"/>
    </source>
</evidence>
<dbReference type="InterPro" id="IPR000176">
    <property type="entry name" value="mRNA_MeTrfase-like"/>
</dbReference>
<dbReference type="AlphaFoldDB" id="A0A2V2W319"/>
<dbReference type="VEuPathDB" id="TriTrypDB:TcCLB.503983.29"/>
<keyword evidence="4" id="KW-0251">Elongation factor</keyword>
<dbReference type="GO" id="GO:0006370">
    <property type="term" value="P:7-methylguanosine mRNA capping"/>
    <property type="evidence" value="ECO:0007669"/>
    <property type="project" value="InterPro"/>
</dbReference>
<evidence type="ECO:0000313" key="10">
    <source>
        <dbReference type="Proteomes" id="UP000246121"/>
    </source>
</evidence>
<dbReference type="VEuPathDB" id="TriTrypDB:C4B63_2g747"/>
<dbReference type="CDD" id="cd20760">
    <property type="entry name" value="capping_2-OMTase_Mimiviridae"/>
    <property type="match status" value="1"/>
</dbReference>
<comment type="subcellular location">
    <subcellularLocation>
        <location evidence="1">Virion</location>
    </subcellularLocation>
</comment>
<dbReference type="VEuPathDB" id="TriTrypDB:TcCL_NonESM00187"/>
<dbReference type="PROSITE" id="PS51612">
    <property type="entry name" value="SAM_MT_2O_PK"/>
    <property type="match status" value="1"/>
</dbReference>
<dbReference type="VEuPathDB" id="TriTrypDB:TcCLB.507011.210"/>
<feature type="region of interest" description="Disordered" evidence="8">
    <location>
        <begin position="1"/>
        <end position="36"/>
    </location>
</feature>
<dbReference type="InterPro" id="IPR025804">
    <property type="entry name" value="Pox/kineto_cap_MeTfrase"/>
</dbReference>
<keyword evidence="5" id="KW-0648">Protein biosynthesis</keyword>
<dbReference type="VEuPathDB" id="TriTrypDB:C3747_71g104"/>
<organism evidence="9 10">
    <name type="scientific">Trypanosoma cruzi</name>
    <dbReference type="NCBI Taxonomy" id="5693"/>
    <lineage>
        <taxon>Eukaryota</taxon>
        <taxon>Discoba</taxon>
        <taxon>Euglenozoa</taxon>
        <taxon>Kinetoplastea</taxon>
        <taxon>Metakinetoplastina</taxon>
        <taxon>Trypanosomatida</taxon>
        <taxon>Trypanosomatidae</taxon>
        <taxon>Trypanosoma</taxon>
        <taxon>Schizotrypanum</taxon>
    </lineage>
</organism>
<dbReference type="InterPro" id="IPR029063">
    <property type="entry name" value="SAM-dependent_MTases_sf"/>
</dbReference>
<proteinExistence type="predicted"/>
<protein>
    <recommendedName>
        <fullName evidence="3">Cap-specific mRNA (nucleoside-2'-O-)-methyltransferase</fullName>
        <ecNumber evidence="2">2.1.1.57</ecNumber>
    </recommendedName>
</protein>
<dbReference type="VEuPathDB" id="TriTrypDB:TcCLB.507003.70"/>
<dbReference type="SUPFAM" id="SSF53335">
    <property type="entry name" value="S-adenosyl-L-methionine-dependent methyltransferases"/>
    <property type="match status" value="1"/>
</dbReference>
<dbReference type="Gene3D" id="3.40.50.150">
    <property type="entry name" value="Vaccinia Virus protein VP39"/>
    <property type="match status" value="2"/>
</dbReference>
<dbReference type="GO" id="GO:0004483">
    <property type="term" value="F:methyltransferase cap1 activity"/>
    <property type="evidence" value="ECO:0007669"/>
    <property type="project" value="UniProtKB-EC"/>
</dbReference>
<evidence type="ECO:0000256" key="3">
    <source>
        <dbReference type="ARBA" id="ARBA00015701"/>
    </source>
</evidence>
<dbReference type="VEuPathDB" id="TriTrypDB:Tc_MARK_4437"/>
<dbReference type="Pfam" id="PF01358">
    <property type="entry name" value="PARP_regulatory"/>
    <property type="match status" value="1"/>
</dbReference>
<gene>
    <name evidence="9" type="ORF">C4B63_2g747</name>
</gene>
<dbReference type="VEuPathDB" id="TriTrypDB:TCSYLVIO_005809"/>
<evidence type="ECO:0000313" key="9">
    <source>
        <dbReference type="EMBL" id="PWV02467.1"/>
    </source>
</evidence>
<evidence type="ECO:0000256" key="5">
    <source>
        <dbReference type="ARBA" id="ARBA00022917"/>
    </source>
</evidence>